<dbReference type="PANTHER" id="PTHR11078:SF3">
    <property type="entry name" value="ANTITERMINATION NUSB DOMAIN-CONTAINING PROTEIN"/>
    <property type="match status" value="1"/>
</dbReference>
<evidence type="ECO:0000256" key="4">
    <source>
        <dbReference type="ARBA" id="ARBA00023015"/>
    </source>
</evidence>
<name>A0ABT8Z0M4_9SPIR</name>
<evidence type="ECO:0000256" key="1">
    <source>
        <dbReference type="ARBA" id="ARBA00005952"/>
    </source>
</evidence>
<comment type="caution">
    <text evidence="7">The sequence shown here is derived from an EMBL/GenBank/DDBJ whole genome shotgun (WGS) entry which is preliminary data.</text>
</comment>
<sequence>IKNKKEKLLICRFINMSEEKEIKNIENTENINEETVSDNDNAPRKVVKKKMIVKSKNKENIKDLDLSSYGARRQARIYAVMSLYSYEINERKISINDILDFDYDKKIPENIFAFTRNLVEGTIKNLERIDSLIEKYSNNWDIKRIQYVDKSIIRMSIYSLIFLKDIPKSVVIDEAVEIAKMFSDKDSYKFVNGILDGIQEEDIQ</sequence>
<dbReference type="EMBL" id="JAUPBM010000268">
    <property type="protein sequence ID" value="MDO7021683.1"/>
    <property type="molecule type" value="Genomic_DNA"/>
</dbReference>
<evidence type="ECO:0000256" key="5">
    <source>
        <dbReference type="ARBA" id="ARBA00023163"/>
    </source>
</evidence>
<gene>
    <name evidence="7" type="primary">nusB</name>
    <name evidence="7" type="ORF">Q5M86_12970</name>
</gene>
<dbReference type="InterPro" id="IPR011605">
    <property type="entry name" value="NusB_fam"/>
</dbReference>
<evidence type="ECO:0000313" key="8">
    <source>
        <dbReference type="Proteomes" id="UP001175147"/>
    </source>
</evidence>
<dbReference type="NCBIfam" id="TIGR01951">
    <property type="entry name" value="nusB"/>
    <property type="match status" value="1"/>
</dbReference>
<feature type="non-terminal residue" evidence="7">
    <location>
        <position position="1"/>
    </location>
</feature>
<keyword evidence="2" id="KW-0889">Transcription antitermination</keyword>
<keyword evidence="4" id="KW-0805">Transcription regulation</keyword>
<dbReference type="SUPFAM" id="SSF48013">
    <property type="entry name" value="NusB-like"/>
    <property type="match status" value="1"/>
</dbReference>
<feature type="domain" description="NusB/RsmB/TIM44" evidence="6">
    <location>
        <begin position="73"/>
        <end position="199"/>
    </location>
</feature>
<organism evidence="7 8">
    <name type="scientific">Brachyspira innocens</name>
    <dbReference type="NCBI Taxonomy" id="13264"/>
    <lineage>
        <taxon>Bacteria</taxon>
        <taxon>Pseudomonadati</taxon>
        <taxon>Spirochaetota</taxon>
        <taxon>Spirochaetia</taxon>
        <taxon>Brachyspirales</taxon>
        <taxon>Brachyspiraceae</taxon>
        <taxon>Brachyspira</taxon>
    </lineage>
</organism>
<dbReference type="HAMAP" id="MF_00073">
    <property type="entry name" value="NusB"/>
    <property type="match status" value="1"/>
</dbReference>
<comment type="similarity">
    <text evidence="1">Belongs to the NusB family.</text>
</comment>
<dbReference type="PANTHER" id="PTHR11078">
    <property type="entry name" value="N UTILIZATION SUBSTANCE PROTEIN B-RELATED"/>
    <property type="match status" value="1"/>
</dbReference>
<dbReference type="RefSeq" id="WP_304392511.1">
    <property type="nucleotide sequence ID" value="NZ_JAUPBM010000268.1"/>
</dbReference>
<dbReference type="InterPro" id="IPR035926">
    <property type="entry name" value="NusB-like_sf"/>
</dbReference>
<evidence type="ECO:0000313" key="7">
    <source>
        <dbReference type="EMBL" id="MDO7021683.1"/>
    </source>
</evidence>
<keyword evidence="8" id="KW-1185">Reference proteome</keyword>
<evidence type="ECO:0000256" key="2">
    <source>
        <dbReference type="ARBA" id="ARBA00022814"/>
    </source>
</evidence>
<evidence type="ECO:0000256" key="3">
    <source>
        <dbReference type="ARBA" id="ARBA00022884"/>
    </source>
</evidence>
<keyword evidence="5" id="KW-0804">Transcription</keyword>
<dbReference type="Proteomes" id="UP001175147">
    <property type="component" value="Unassembled WGS sequence"/>
</dbReference>
<dbReference type="Pfam" id="PF01029">
    <property type="entry name" value="NusB"/>
    <property type="match status" value="1"/>
</dbReference>
<keyword evidence="3" id="KW-0694">RNA-binding</keyword>
<protein>
    <submittedName>
        <fullName evidence="7">Transcription antitermination factor NusB</fullName>
    </submittedName>
</protein>
<dbReference type="Gene3D" id="1.10.940.10">
    <property type="entry name" value="NusB-like"/>
    <property type="match status" value="1"/>
</dbReference>
<proteinExistence type="inferred from homology"/>
<dbReference type="InterPro" id="IPR006027">
    <property type="entry name" value="NusB_RsmB_TIM44"/>
</dbReference>
<accession>A0ABT8Z0M4</accession>
<reference evidence="7" key="1">
    <citation type="submission" date="2023-07" db="EMBL/GenBank/DDBJ databases">
        <title>Mucosal microbiota of week-old chicken and adult hens.</title>
        <authorList>
            <person name="Volf J."/>
            <person name="Karasova D."/>
            <person name="Crhanova M."/>
            <person name="Faldynova M."/>
            <person name="Prikrylova H."/>
            <person name="Zeman M."/>
            <person name="Babak V."/>
            <person name="Rajova J."/>
            <person name="Rychlik I."/>
        </authorList>
    </citation>
    <scope>NUCLEOTIDE SEQUENCE</scope>
    <source>
        <strain evidence="7">ET902</strain>
    </source>
</reference>
<evidence type="ECO:0000259" key="6">
    <source>
        <dbReference type="Pfam" id="PF01029"/>
    </source>
</evidence>